<keyword evidence="1" id="KW-0238">DNA-binding</keyword>
<dbReference type="GO" id="GO:0003677">
    <property type="term" value="F:DNA binding"/>
    <property type="evidence" value="ECO:0007669"/>
    <property type="project" value="UniProtKB-KW"/>
</dbReference>
<comment type="caution">
    <text evidence="2">The sequence shown here is derived from an EMBL/GenBank/DDBJ whole genome shotgun (WGS) entry which is preliminary data.</text>
</comment>
<dbReference type="PROSITE" id="PS01332">
    <property type="entry name" value="HTH_RRF2_1"/>
    <property type="match status" value="1"/>
</dbReference>
<dbReference type="InterPro" id="IPR036388">
    <property type="entry name" value="WH-like_DNA-bd_sf"/>
</dbReference>
<dbReference type="RefSeq" id="WP_105043812.1">
    <property type="nucleotide sequence ID" value="NZ_MQWA01000001.1"/>
</dbReference>
<dbReference type="GO" id="GO:0003700">
    <property type="term" value="F:DNA-binding transcription factor activity"/>
    <property type="evidence" value="ECO:0007669"/>
    <property type="project" value="TreeGrafter"/>
</dbReference>
<sequence length="146" mass="16179">MKVTYHTDYALRLLIYLLTHPDDVVSTRTVAEVYGVSLNHMNKVSQHLVKLGLLNATRGRGGGVKLSEVAREWRLGDLVRQLEPTGEIAQCSGNSTVEPCRIAPVCYIRSIFAGGTMAFYNHLNGYKIEDLTAKNADEMRQLLDGA</sequence>
<reference evidence="2 3" key="1">
    <citation type="submission" date="2016-12" db="EMBL/GenBank/DDBJ databases">
        <title>Study of bacterial adaptation to deep sea.</title>
        <authorList>
            <person name="Song J."/>
            <person name="Yoshizawa S."/>
            <person name="Kogure K."/>
        </authorList>
    </citation>
    <scope>NUCLEOTIDE SEQUENCE [LARGE SCALE GENOMIC DNA]</scope>
    <source>
        <strain evidence="2 3">SAORIC-165</strain>
    </source>
</reference>
<dbReference type="PANTHER" id="PTHR33221">
    <property type="entry name" value="WINGED HELIX-TURN-HELIX TRANSCRIPTIONAL REGULATOR, RRF2 FAMILY"/>
    <property type="match status" value="1"/>
</dbReference>
<dbReference type="SUPFAM" id="SSF46785">
    <property type="entry name" value="Winged helix' DNA-binding domain"/>
    <property type="match status" value="1"/>
</dbReference>
<protein>
    <recommendedName>
        <fullName evidence="4">Rrf2 family transcriptional regulator</fullName>
    </recommendedName>
</protein>
<accession>A0A2S7U4R0</accession>
<dbReference type="OrthoDB" id="9795923at2"/>
<evidence type="ECO:0000313" key="2">
    <source>
        <dbReference type="EMBL" id="PQJ29312.1"/>
    </source>
</evidence>
<dbReference type="Proteomes" id="UP000239907">
    <property type="component" value="Unassembled WGS sequence"/>
</dbReference>
<name>A0A2S7U4R0_9BACT</name>
<keyword evidence="3" id="KW-1185">Reference proteome</keyword>
<dbReference type="PANTHER" id="PTHR33221:SF4">
    <property type="entry name" value="HTH-TYPE TRANSCRIPTIONAL REPRESSOR NSRR"/>
    <property type="match status" value="1"/>
</dbReference>
<dbReference type="InterPro" id="IPR000944">
    <property type="entry name" value="Tscrpt_reg_Rrf2"/>
</dbReference>
<dbReference type="InterPro" id="IPR036390">
    <property type="entry name" value="WH_DNA-bd_sf"/>
</dbReference>
<dbReference type="Pfam" id="PF02082">
    <property type="entry name" value="Rrf2"/>
    <property type="match status" value="1"/>
</dbReference>
<dbReference type="EMBL" id="MQWA01000001">
    <property type="protein sequence ID" value="PQJ29312.1"/>
    <property type="molecule type" value="Genomic_DNA"/>
</dbReference>
<gene>
    <name evidence="2" type="ORF">BSZ32_12985</name>
</gene>
<dbReference type="GO" id="GO:0005829">
    <property type="term" value="C:cytosol"/>
    <property type="evidence" value="ECO:0007669"/>
    <property type="project" value="TreeGrafter"/>
</dbReference>
<dbReference type="InterPro" id="IPR030489">
    <property type="entry name" value="TR_Rrf2-type_CS"/>
</dbReference>
<dbReference type="Gene3D" id="1.10.10.10">
    <property type="entry name" value="Winged helix-like DNA-binding domain superfamily/Winged helix DNA-binding domain"/>
    <property type="match status" value="1"/>
</dbReference>
<evidence type="ECO:0000256" key="1">
    <source>
        <dbReference type="ARBA" id="ARBA00023125"/>
    </source>
</evidence>
<organism evidence="2 3">
    <name type="scientific">Rubritalea profundi</name>
    <dbReference type="NCBI Taxonomy" id="1658618"/>
    <lineage>
        <taxon>Bacteria</taxon>
        <taxon>Pseudomonadati</taxon>
        <taxon>Verrucomicrobiota</taxon>
        <taxon>Verrucomicrobiia</taxon>
        <taxon>Verrucomicrobiales</taxon>
        <taxon>Rubritaleaceae</taxon>
        <taxon>Rubritalea</taxon>
    </lineage>
</organism>
<dbReference type="AlphaFoldDB" id="A0A2S7U4R0"/>
<dbReference type="PROSITE" id="PS51197">
    <property type="entry name" value="HTH_RRF2_2"/>
    <property type="match status" value="1"/>
</dbReference>
<proteinExistence type="predicted"/>
<dbReference type="NCBIfam" id="TIGR00738">
    <property type="entry name" value="rrf2_super"/>
    <property type="match status" value="1"/>
</dbReference>
<evidence type="ECO:0008006" key="4">
    <source>
        <dbReference type="Google" id="ProtNLM"/>
    </source>
</evidence>
<evidence type="ECO:0000313" key="3">
    <source>
        <dbReference type="Proteomes" id="UP000239907"/>
    </source>
</evidence>